<name>A0A655PBI0_VIBCL</name>
<protein>
    <submittedName>
        <fullName evidence="1">Uncharacterized protein</fullName>
    </submittedName>
</protein>
<evidence type="ECO:0000313" key="2">
    <source>
        <dbReference type="Proteomes" id="UP000044806"/>
    </source>
</evidence>
<dbReference type="Proteomes" id="UP000044806">
    <property type="component" value="Unassembled WGS sequence"/>
</dbReference>
<dbReference type="AlphaFoldDB" id="A0A655PBI0"/>
<dbReference type="EMBL" id="CWOW01000002">
    <property type="protein sequence ID" value="CRZ97901.1"/>
    <property type="molecule type" value="Genomic_DNA"/>
</dbReference>
<reference evidence="1 2" key="1">
    <citation type="submission" date="2015-07" db="EMBL/GenBank/DDBJ databases">
        <authorList>
            <consortium name="Pathogen Informatics"/>
        </authorList>
    </citation>
    <scope>NUCLEOTIDE SEQUENCE [LARGE SCALE GENOMIC DNA]</scope>
    <source>
        <strain evidence="1 2">A51</strain>
    </source>
</reference>
<organism evidence="1 2">
    <name type="scientific">Vibrio cholerae</name>
    <dbReference type="NCBI Taxonomy" id="666"/>
    <lineage>
        <taxon>Bacteria</taxon>
        <taxon>Pseudomonadati</taxon>
        <taxon>Pseudomonadota</taxon>
        <taxon>Gammaproteobacteria</taxon>
        <taxon>Vibrionales</taxon>
        <taxon>Vibrionaceae</taxon>
        <taxon>Vibrio</taxon>
    </lineage>
</organism>
<evidence type="ECO:0000313" key="1">
    <source>
        <dbReference type="EMBL" id="CRZ97901.1"/>
    </source>
</evidence>
<accession>A0A655PBI0</accession>
<sequence length="67" mass="7911">MILFDFEFQIIDEAEYFGGAFDTEILGIFFSGHRTRKRKGNPFNLLNRDPWAQNKRCKVKFIPLILS</sequence>
<gene>
    <name evidence="1" type="ORF">ERS013165_00708</name>
</gene>
<proteinExistence type="predicted"/>